<dbReference type="Gene3D" id="3.30.200.20">
    <property type="entry name" value="Phosphorylase Kinase, domain 1"/>
    <property type="match status" value="1"/>
</dbReference>
<dbReference type="InterPro" id="IPR011009">
    <property type="entry name" value="Kinase-like_dom_sf"/>
</dbReference>
<keyword evidence="2" id="KW-0418">Kinase</keyword>
<sequence>MPDVRGAVATALPDYRVESVALLGEGTEHIAFEINGELIVRFGRAPDPERTDREARLLAAVRGLASLPVPEPVFVLPLLGCLAYRRLPGTPLLDVPRPGRPERIATVLGEFLASLHAVAPGRLAGLLDVDDDPPAEWLREAAADYETVADHLPAGYRGRVEAFLGSAPPPDGSTPVFSHNDLGIEHVLVDPETSAVTGIIDWGDAALVDPAHDYGRLLRDLGPAALLPGVAGAGGENGAALRERAVFYARCGMLEDLAYGVGTGRRRYADKSLAALAWLFPA</sequence>
<accession>A0A239CR85</accession>
<dbReference type="Proteomes" id="UP000198415">
    <property type="component" value="Unassembled WGS sequence"/>
</dbReference>
<dbReference type="RefSeq" id="WP_089296137.1">
    <property type="nucleotide sequence ID" value="NZ_BOMU01000065.1"/>
</dbReference>
<evidence type="ECO:0000313" key="2">
    <source>
        <dbReference type="EMBL" id="SNS22268.1"/>
    </source>
</evidence>
<organism evidence="2 3">
    <name type="scientific">Actinoplanes regularis</name>
    <dbReference type="NCBI Taxonomy" id="52697"/>
    <lineage>
        <taxon>Bacteria</taxon>
        <taxon>Bacillati</taxon>
        <taxon>Actinomycetota</taxon>
        <taxon>Actinomycetes</taxon>
        <taxon>Micromonosporales</taxon>
        <taxon>Micromonosporaceae</taxon>
        <taxon>Actinoplanes</taxon>
    </lineage>
</organism>
<dbReference type="AlphaFoldDB" id="A0A239CR85"/>
<dbReference type="InterPro" id="IPR002575">
    <property type="entry name" value="Aminoglycoside_PTrfase"/>
</dbReference>
<evidence type="ECO:0000259" key="1">
    <source>
        <dbReference type="Pfam" id="PF01636"/>
    </source>
</evidence>
<proteinExistence type="predicted"/>
<reference evidence="2 3" key="1">
    <citation type="submission" date="2017-06" db="EMBL/GenBank/DDBJ databases">
        <authorList>
            <person name="Kim H.J."/>
            <person name="Triplett B.A."/>
        </authorList>
    </citation>
    <scope>NUCLEOTIDE SEQUENCE [LARGE SCALE GENOMIC DNA]</scope>
    <source>
        <strain evidence="2 3">DSM 43151</strain>
    </source>
</reference>
<dbReference type="PANTHER" id="PTHR21310">
    <property type="entry name" value="AMINOGLYCOSIDE PHOSPHOTRANSFERASE-RELATED-RELATED"/>
    <property type="match status" value="1"/>
</dbReference>
<dbReference type="SUPFAM" id="SSF56112">
    <property type="entry name" value="Protein kinase-like (PK-like)"/>
    <property type="match status" value="1"/>
</dbReference>
<gene>
    <name evidence="2" type="ORF">SAMN06264365_11233</name>
</gene>
<feature type="domain" description="Aminoglycoside phosphotransferase" evidence="1">
    <location>
        <begin position="24"/>
        <end position="236"/>
    </location>
</feature>
<evidence type="ECO:0000313" key="3">
    <source>
        <dbReference type="Proteomes" id="UP000198415"/>
    </source>
</evidence>
<keyword evidence="2" id="KW-0808">Transferase</keyword>
<protein>
    <submittedName>
        <fullName evidence="2">Predicted kinase, aminoglycoside phosphotransferase (APT) family</fullName>
    </submittedName>
</protein>
<dbReference type="EMBL" id="FZNR01000012">
    <property type="protein sequence ID" value="SNS22268.1"/>
    <property type="molecule type" value="Genomic_DNA"/>
</dbReference>
<dbReference type="InterPro" id="IPR051678">
    <property type="entry name" value="AGP_Transferase"/>
</dbReference>
<dbReference type="Pfam" id="PF01636">
    <property type="entry name" value="APH"/>
    <property type="match status" value="1"/>
</dbReference>
<dbReference type="OrthoDB" id="9797603at2"/>
<keyword evidence="3" id="KW-1185">Reference proteome</keyword>
<dbReference type="Gene3D" id="3.90.1200.10">
    <property type="match status" value="1"/>
</dbReference>
<name>A0A239CR85_9ACTN</name>
<dbReference type="GO" id="GO:0016301">
    <property type="term" value="F:kinase activity"/>
    <property type="evidence" value="ECO:0007669"/>
    <property type="project" value="UniProtKB-KW"/>
</dbReference>